<reference evidence="2 3" key="1">
    <citation type="journal article" date="2010" name="Proc. Natl. Acad. Sci. U.S.A.">
        <title>Insights into evolution of multicellular fungi from the assembled chromosomes of the mushroom Coprinopsis cinerea (Coprinus cinereus).</title>
        <authorList>
            <person name="Stajich J.E."/>
            <person name="Wilke S.K."/>
            <person name="Ahren D."/>
            <person name="Au C.H."/>
            <person name="Birren B.W."/>
            <person name="Borodovsky M."/>
            <person name="Burns C."/>
            <person name="Canback B."/>
            <person name="Casselton L.A."/>
            <person name="Cheng C.K."/>
            <person name="Deng J."/>
            <person name="Dietrich F.S."/>
            <person name="Fargo D.C."/>
            <person name="Farman M.L."/>
            <person name="Gathman A.C."/>
            <person name="Goldberg J."/>
            <person name="Guigo R."/>
            <person name="Hoegger P.J."/>
            <person name="Hooker J.B."/>
            <person name="Huggins A."/>
            <person name="James T.Y."/>
            <person name="Kamada T."/>
            <person name="Kilaru S."/>
            <person name="Kodira C."/>
            <person name="Kues U."/>
            <person name="Kupfer D."/>
            <person name="Kwan H.S."/>
            <person name="Lomsadze A."/>
            <person name="Li W."/>
            <person name="Lilly W.W."/>
            <person name="Ma L.J."/>
            <person name="Mackey A.J."/>
            <person name="Manning G."/>
            <person name="Martin F."/>
            <person name="Muraguchi H."/>
            <person name="Natvig D.O."/>
            <person name="Palmerini H."/>
            <person name="Ramesh M.A."/>
            <person name="Rehmeyer C.J."/>
            <person name="Roe B.A."/>
            <person name="Shenoy N."/>
            <person name="Stanke M."/>
            <person name="Ter-Hovhannisyan V."/>
            <person name="Tunlid A."/>
            <person name="Velagapudi R."/>
            <person name="Vision T.J."/>
            <person name="Zeng Q."/>
            <person name="Zolan M.E."/>
            <person name="Pukkila P.J."/>
        </authorList>
    </citation>
    <scope>NUCLEOTIDE SEQUENCE [LARGE SCALE GENOMIC DNA]</scope>
    <source>
        <strain evidence="3">Okayama-7 / 130 / ATCC MYA-4618 / FGSC 9003</strain>
    </source>
</reference>
<dbReference type="InParanoid" id="D6RPY6"/>
<dbReference type="KEGG" id="cci:CC1G_15307"/>
<evidence type="ECO:0000313" key="2">
    <source>
        <dbReference type="EMBL" id="EFI26906.1"/>
    </source>
</evidence>
<dbReference type="VEuPathDB" id="FungiDB:CC1G_15307"/>
<name>D6RPY6_COPC7</name>
<proteinExistence type="predicted"/>
<dbReference type="OrthoDB" id="2941157at2759"/>
<evidence type="ECO:0000256" key="1">
    <source>
        <dbReference type="SAM" id="MobiDB-lite"/>
    </source>
</evidence>
<keyword evidence="3" id="KW-1185">Reference proteome</keyword>
<evidence type="ECO:0000313" key="3">
    <source>
        <dbReference type="Proteomes" id="UP000001861"/>
    </source>
</evidence>
<dbReference type="AlphaFoldDB" id="D6RPY6"/>
<dbReference type="GeneID" id="9379194"/>
<sequence>MSTEIHNSRDGDTTLILTDPNTGLRSAVHTYPREFEDLVEDQGEFAVVVERDSKTGEVRFIEALLPKEQTFGSAELKVAYLQCARDEKSWDEVASKAFDFADVDEPKPKQPKAHPVSGKPEVKPKIKGVSTGKKYKKVADKVKPVLGTLPSEFRIDRKIIGDPLEGMPKLPTHPPEFTPTGRYTQERKDLMGQVAPRRLPMA</sequence>
<comment type="caution">
    <text evidence="2">The sequence shown here is derived from an EMBL/GenBank/DDBJ whole genome shotgun (WGS) entry which is preliminary data.</text>
</comment>
<dbReference type="RefSeq" id="XP_002910400.1">
    <property type="nucleotide sequence ID" value="XM_002910354.1"/>
</dbReference>
<feature type="region of interest" description="Disordered" evidence="1">
    <location>
        <begin position="160"/>
        <end position="202"/>
    </location>
</feature>
<dbReference type="EMBL" id="AACS02000010">
    <property type="protein sequence ID" value="EFI26906.1"/>
    <property type="molecule type" value="Genomic_DNA"/>
</dbReference>
<organism evidence="2 3">
    <name type="scientific">Coprinopsis cinerea (strain Okayama-7 / 130 / ATCC MYA-4618 / FGSC 9003)</name>
    <name type="common">Inky cap fungus</name>
    <name type="synonym">Hormographiella aspergillata</name>
    <dbReference type="NCBI Taxonomy" id="240176"/>
    <lineage>
        <taxon>Eukaryota</taxon>
        <taxon>Fungi</taxon>
        <taxon>Dikarya</taxon>
        <taxon>Basidiomycota</taxon>
        <taxon>Agaricomycotina</taxon>
        <taxon>Agaricomycetes</taxon>
        <taxon>Agaricomycetidae</taxon>
        <taxon>Agaricales</taxon>
        <taxon>Agaricineae</taxon>
        <taxon>Psathyrellaceae</taxon>
        <taxon>Coprinopsis</taxon>
    </lineage>
</organism>
<dbReference type="HOGENOM" id="CLU_1354544_0_0_1"/>
<accession>D6RPY6</accession>
<protein>
    <submittedName>
        <fullName evidence="2">Uncharacterized protein</fullName>
    </submittedName>
</protein>
<gene>
    <name evidence="2" type="ORF">CC1G_15307</name>
</gene>
<dbReference type="Proteomes" id="UP000001861">
    <property type="component" value="Unassembled WGS sequence"/>
</dbReference>
<feature type="region of interest" description="Disordered" evidence="1">
    <location>
        <begin position="103"/>
        <end position="130"/>
    </location>
</feature>